<gene>
    <name evidence="1" type="ORF">JHE00_34280</name>
</gene>
<name>A0A934R1M2_9PSEU</name>
<organism evidence="1 2">
    <name type="scientific">Prauserella cavernicola</name>
    <dbReference type="NCBI Taxonomy" id="2800127"/>
    <lineage>
        <taxon>Bacteria</taxon>
        <taxon>Bacillati</taxon>
        <taxon>Actinomycetota</taxon>
        <taxon>Actinomycetes</taxon>
        <taxon>Pseudonocardiales</taxon>
        <taxon>Pseudonocardiaceae</taxon>
        <taxon>Prauserella</taxon>
    </lineage>
</organism>
<sequence length="127" mass="14276">MSPLRSGWRAGPVSGVDGPVLVSVTAFTYRHLRDLPGITLAAIRLRREWPELDGAVGLWLWAEPSSRRVGSVSVWTGETALRGFVGVPLHVGIMRRYRDRGEVSASTWWSGELDQPEIWRAAVRWLR</sequence>
<comment type="caution">
    <text evidence="1">The sequence shown here is derived from an EMBL/GenBank/DDBJ whole genome shotgun (WGS) entry which is preliminary data.</text>
</comment>
<dbReference type="AlphaFoldDB" id="A0A934R1M2"/>
<dbReference type="Proteomes" id="UP000635245">
    <property type="component" value="Unassembled WGS sequence"/>
</dbReference>
<accession>A0A934R1M2</accession>
<dbReference type="EMBL" id="JAENJH010000020">
    <property type="protein sequence ID" value="MBK1789424.1"/>
    <property type="molecule type" value="Genomic_DNA"/>
</dbReference>
<evidence type="ECO:0000313" key="2">
    <source>
        <dbReference type="Proteomes" id="UP000635245"/>
    </source>
</evidence>
<evidence type="ECO:0000313" key="1">
    <source>
        <dbReference type="EMBL" id="MBK1789424.1"/>
    </source>
</evidence>
<protein>
    <recommendedName>
        <fullName evidence="3">DUF3291 domain-containing protein</fullName>
    </recommendedName>
</protein>
<evidence type="ECO:0008006" key="3">
    <source>
        <dbReference type="Google" id="ProtNLM"/>
    </source>
</evidence>
<reference evidence="1" key="1">
    <citation type="submission" date="2020-12" db="EMBL/GenBank/DDBJ databases">
        <title>Prauserella sp. ASG 168, a novel actinomycete isolated from cave rock.</title>
        <authorList>
            <person name="Suriyachadkun C."/>
        </authorList>
    </citation>
    <scope>NUCLEOTIDE SEQUENCE</scope>
    <source>
        <strain evidence="1">ASG 168</strain>
    </source>
</reference>
<keyword evidence="2" id="KW-1185">Reference proteome</keyword>
<dbReference type="RefSeq" id="WP_200326325.1">
    <property type="nucleotide sequence ID" value="NZ_JAENJH010000020.1"/>
</dbReference>
<proteinExistence type="predicted"/>